<dbReference type="KEGG" id="asz:ASN_2311"/>
<feature type="region of interest" description="Disordered" evidence="1">
    <location>
        <begin position="1"/>
        <end position="24"/>
    </location>
</feature>
<dbReference type="PATRIC" id="fig|446692.3.peg.2396"/>
<proteinExistence type="predicted"/>
<protein>
    <submittedName>
        <fullName evidence="2">Uncharacterized protein</fullName>
    </submittedName>
</protein>
<organism evidence="2 3">
    <name type="scientific">Acetobacter senegalensis</name>
    <dbReference type="NCBI Taxonomy" id="446692"/>
    <lineage>
        <taxon>Bacteria</taxon>
        <taxon>Pseudomonadati</taxon>
        <taxon>Pseudomonadota</taxon>
        <taxon>Alphaproteobacteria</taxon>
        <taxon>Acetobacterales</taxon>
        <taxon>Acetobacteraceae</taxon>
        <taxon>Acetobacter</taxon>
    </lineage>
</organism>
<accession>A0A0U5BAJ6</accession>
<gene>
    <name evidence="2" type="ORF">ASN_2311</name>
</gene>
<dbReference type="Proteomes" id="UP000056109">
    <property type="component" value="Chromosome I"/>
</dbReference>
<evidence type="ECO:0000313" key="2">
    <source>
        <dbReference type="EMBL" id="CEF41605.1"/>
    </source>
</evidence>
<reference evidence="3" key="1">
    <citation type="submission" date="2014-09" db="EMBL/GenBank/DDBJ databases">
        <authorList>
            <person name="Illeghems K.G."/>
        </authorList>
    </citation>
    <scope>NUCLEOTIDE SEQUENCE [LARGE SCALE GENOMIC DNA]</scope>
    <source>
        <strain evidence="3">108B</strain>
    </source>
</reference>
<evidence type="ECO:0000256" key="1">
    <source>
        <dbReference type="SAM" id="MobiDB-lite"/>
    </source>
</evidence>
<dbReference type="EMBL" id="LN606600">
    <property type="protein sequence ID" value="CEF41605.1"/>
    <property type="molecule type" value="Genomic_DNA"/>
</dbReference>
<sequence length="72" mass="8150">MQTDPELPLTPHAGRSSSLEPVSKVDFRLRPATQPRYDHHKVAGDIGEQHPHYFFLPRGGSHPAVIYYISSR</sequence>
<keyword evidence="3" id="KW-1185">Reference proteome</keyword>
<evidence type="ECO:0000313" key="3">
    <source>
        <dbReference type="Proteomes" id="UP000056109"/>
    </source>
</evidence>
<dbReference type="AlphaFoldDB" id="A0A0U5BAJ6"/>
<name>A0A0U5BAJ6_9PROT</name>